<gene>
    <name evidence="7" type="ORF">HEB94_001051</name>
</gene>
<proteinExistence type="predicted"/>
<evidence type="ECO:0000256" key="5">
    <source>
        <dbReference type="ARBA" id="ARBA00023136"/>
    </source>
</evidence>
<dbReference type="SUPFAM" id="SSF103473">
    <property type="entry name" value="MFS general substrate transporter"/>
    <property type="match status" value="1"/>
</dbReference>
<evidence type="ECO:0000256" key="1">
    <source>
        <dbReference type="ARBA" id="ARBA00004141"/>
    </source>
</evidence>
<evidence type="ECO:0000313" key="8">
    <source>
        <dbReference type="Proteomes" id="UP000638648"/>
    </source>
</evidence>
<dbReference type="PANTHER" id="PTHR42718">
    <property type="entry name" value="MAJOR FACILITATOR SUPERFAMILY MULTIDRUG TRANSPORTER MFSC"/>
    <property type="match status" value="1"/>
</dbReference>
<comment type="caution">
    <text evidence="7">The sequence shown here is derived from an EMBL/GenBank/DDBJ whole genome shotgun (WGS) entry which is preliminary data.</text>
</comment>
<dbReference type="RefSeq" id="WP_238361425.1">
    <property type="nucleotide sequence ID" value="NZ_BAABJL010000123.1"/>
</dbReference>
<keyword evidence="2" id="KW-0813">Transport</keyword>
<dbReference type="PANTHER" id="PTHR42718:SF9">
    <property type="entry name" value="MAJOR FACILITATOR SUPERFAMILY MULTIDRUG TRANSPORTER MFSC"/>
    <property type="match status" value="1"/>
</dbReference>
<evidence type="ECO:0000256" key="6">
    <source>
        <dbReference type="SAM" id="Phobius"/>
    </source>
</evidence>
<keyword evidence="3 6" id="KW-0812">Transmembrane</keyword>
<dbReference type="Proteomes" id="UP000638648">
    <property type="component" value="Unassembled WGS sequence"/>
</dbReference>
<evidence type="ECO:0000313" key="7">
    <source>
        <dbReference type="EMBL" id="MBE1604203.1"/>
    </source>
</evidence>
<evidence type="ECO:0008006" key="9">
    <source>
        <dbReference type="Google" id="ProtNLM"/>
    </source>
</evidence>
<dbReference type="GO" id="GO:0016020">
    <property type="term" value="C:membrane"/>
    <property type="evidence" value="ECO:0007669"/>
    <property type="project" value="UniProtKB-SubCell"/>
</dbReference>
<evidence type="ECO:0000256" key="4">
    <source>
        <dbReference type="ARBA" id="ARBA00022989"/>
    </source>
</evidence>
<name>A0A927RI53_9ACTN</name>
<evidence type="ECO:0000256" key="3">
    <source>
        <dbReference type="ARBA" id="ARBA00022692"/>
    </source>
</evidence>
<comment type="subcellular location">
    <subcellularLocation>
        <location evidence="1">Membrane</location>
        <topology evidence="1">Multi-pass membrane protein</topology>
    </subcellularLocation>
</comment>
<sequence length="122" mass="12451">MGWTSPVILGLLAVAVLGVLGILGYEPRRADPLLELRLFRNVPFTSAILMALGALCGFSASLFVTTQYLQDVRSMSALAAGGCLLPVGLLVLVLSPRTGRVVGTRGPSAAACPGGGESVAPT</sequence>
<feature type="transmembrane region" description="Helical" evidence="6">
    <location>
        <begin position="46"/>
        <end position="69"/>
    </location>
</feature>
<accession>A0A927RI53</accession>
<dbReference type="EMBL" id="JADBEM010000001">
    <property type="protein sequence ID" value="MBE1604203.1"/>
    <property type="molecule type" value="Genomic_DNA"/>
</dbReference>
<keyword evidence="5 6" id="KW-0472">Membrane</keyword>
<reference evidence="7" key="1">
    <citation type="submission" date="2020-10" db="EMBL/GenBank/DDBJ databases">
        <title>Sequencing the genomes of 1000 actinobacteria strains.</title>
        <authorList>
            <person name="Klenk H.-P."/>
        </authorList>
    </citation>
    <scope>NUCLEOTIDE SEQUENCE</scope>
    <source>
        <strain evidence="7">DSM 45354</strain>
    </source>
</reference>
<evidence type="ECO:0000256" key="2">
    <source>
        <dbReference type="ARBA" id="ARBA00022448"/>
    </source>
</evidence>
<dbReference type="AlphaFoldDB" id="A0A927RI53"/>
<feature type="transmembrane region" description="Helical" evidence="6">
    <location>
        <begin position="75"/>
        <end position="95"/>
    </location>
</feature>
<keyword evidence="8" id="KW-1185">Reference proteome</keyword>
<keyword evidence="4 6" id="KW-1133">Transmembrane helix</keyword>
<dbReference type="InterPro" id="IPR036259">
    <property type="entry name" value="MFS_trans_sf"/>
</dbReference>
<feature type="transmembrane region" description="Helical" evidence="6">
    <location>
        <begin position="6"/>
        <end position="25"/>
    </location>
</feature>
<organism evidence="7 8">
    <name type="scientific">Actinopolymorpha pittospori</name>
    <dbReference type="NCBI Taxonomy" id="648752"/>
    <lineage>
        <taxon>Bacteria</taxon>
        <taxon>Bacillati</taxon>
        <taxon>Actinomycetota</taxon>
        <taxon>Actinomycetes</taxon>
        <taxon>Propionibacteriales</taxon>
        <taxon>Actinopolymorphaceae</taxon>
        <taxon>Actinopolymorpha</taxon>
    </lineage>
</organism>
<protein>
    <recommendedName>
        <fullName evidence="9">Major Facilitator Superfamily protein</fullName>
    </recommendedName>
</protein>